<dbReference type="RefSeq" id="WP_214441065.1">
    <property type="nucleotide sequence ID" value="NZ_JAECZB010000082.1"/>
</dbReference>
<proteinExistence type="inferred from homology"/>
<organism evidence="3 4">
    <name type="scientific">Atlanticothrix silvestris CENA357</name>
    <dbReference type="NCBI Taxonomy" id="1725252"/>
    <lineage>
        <taxon>Bacteria</taxon>
        <taxon>Bacillati</taxon>
        <taxon>Cyanobacteriota</taxon>
        <taxon>Cyanophyceae</taxon>
        <taxon>Nostocales</taxon>
        <taxon>Nodulariaceae</taxon>
        <taxon>Atlanticothrix</taxon>
        <taxon>Atlanticothrix silvestris</taxon>
    </lineage>
</organism>
<dbReference type="Proteomes" id="UP000599391">
    <property type="component" value="Unassembled WGS sequence"/>
</dbReference>
<dbReference type="Gene3D" id="3.40.190.10">
    <property type="entry name" value="Periplasmic binding protein-like II"/>
    <property type="match status" value="2"/>
</dbReference>
<keyword evidence="4" id="KW-1185">Reference proteome</keyword>
<dbReference type="AlphaFoldDB" id="A0A8J7HGQ4"/>
<reference evidence="3 4" key="1">
    <citation type="journal article" date="2021" name="Int. J. Syst. Evol. Microbiol.">
        <title>Amazonocrinis nigriterrae gen. nov., sp. nov., Atlanticothrix silvestris gen. nov., sp. nov. and Dendronalium phyllosphericum gen. nov., sp. nov., nostocacean cyanobacteria from Brazilian environments.</title>
        <authorList>
            <person name="Alvarenga D.O."/>
            <person name="Andreote A.P.D."/>
            <person name="Branco L.H.Z."/>
            <person name="Delbaje E."/>
            <person name="Cruz R.B."/>
            <person name="Varani A.M."/>
            <person name="Fiore M.F."/>
        </authorList>
    </citation>
    <scope>NUCLEOTIDE SEQUENCE [LARGE SCALE GENOMIC DNA]</scope>
    <source>
        <strain evidence="3 4">CENA357</strain>
    </source>
</reference>
<sequence length="322" mass="35069">MHQQLCCQVVKNIPGKKTTSLISVLAIAIFGSACTPIRESSSVTLPNAAQSPANTTKQSGEEQATVTMAINPWQVSVDQEQKLQPLADYLSKALKRPFKFKITKDYQTAVDSLVEGKVELAYIGPGSYIAAHLRDPKIEPLVSSINQDTKRPWYTSVIIANKASGIKTIPDLKGKRFAFVSKLSTSGYIAPMAHFQKLGINPEKYFGSVIMAGSHDKSKQALAKGEVDAIADDRRSYTQQVKEGKMSPKKYTIIWESVPLPSVPIVASSKLSVELKDALKKALIEAPEGLIDPSGAAGVGYTLVQDGDYNIIREFQKRVSSK</sequence>
<dbReference type="PANTHER" id="PTHR35841">
    <property type="entry name" value="PHOSPHONATES-BINDING PERIPLASMIC PROTEIN"/>
    <property type="match status" value="1"/>
</dbReference>
<keyword evidence="2" id="KW-0732">Signal</keyword>
<evidence type="ECO:0000313" key="3">
    <source>
        <dbReference type="EMBL" id="MBH8554834.1"/>
    </source>
</evidence>
<dbReference type="PANTHER" id="PTHR35841:SF1">
    <property type="entry name" value="PHOSPHONATES-BINDING PERIPLASMIC PROTEIN"/>
    <property type="match status" value="1"/>
</dbReference>
<dbReference type="Pfam" id="PF12974">
    <property type="entry name" value="Phosphonate-bd"/>
    <property type="match status" value="1"/>
</dbReference>
<evidence type="ECO:0000313" key="4">
    <source>
        <dbReference type="Proteomes" id="UP000599391"/>
    </source>
</evidence>
<dbReference type="GO" id="GO:0055085">
    <property type="term" value="P:transmembrane transport"/>
    <property type="evidence" value="ECO:0007669"/>
    <property type="project" value="InterPro"/>
</dbReference>
<evidence type="ECO:0000256" key="2">
    <source>
        <dbReference type="ARBA" id="ARBA00022729"/>
    </source>
</evidence>
<dbReference type="GO" id="GO:0043190">
    <property type="term" value="C:ATP-binding cassette (ABC) transporter complex"/>
    <property type="evidence" value="ECO:0007669"/>
    <property type="project" value="InterPro"/>
</dbReference>
<dbReference type="EMBL" id="JAECZB010000082">
    <property type="protein sequence ID" value="MBH8554834.1"/>
    <property type="molecule type" value="Genomic_DNA"/>
</dbReference>
<name>A0A8J7HGQ4_9CYAN</name>
<protein>
    <submittedName>
        <fullName evidence="3">Phosphate/phosphite/phosphonate ABC transporter substrate-binding protein</fullName>
    </submittedName>
</protein>
<dbReference type="NCBIfam" id="TIGR01098">
    <property type="entry name" value="3A0109s03R"/>
    <property type="match status" value="1"/>
</dbReference>
<evidence type="ECO:0000256" key="1">
    <source>
        <dbReference type="ARBA" id="ARBA00007162"/>
    </source>
</evidence>
<gene>
    <name evidence="3" type="ORF">I8751_21255</name>
</gene>
<accession>A0A8J7HGQ4</accession>
<dbReference type="SUPFAM" id="SSF53850">
    <property type="entry name" value="Periplasmic binding protein-like II"/>
    <property type="match status" value="1"/>
</dbReference>
<comment type="similarity">
    <text evidence="1">Belongs to the phosphate/phosphite/phosphonate binding protein family.</text>
</comment>
<comment type="caution">
    <text evidence="3">The sequence shown here is derived from an EMBL/GenBank/DDBJ whole genome shotgun (WGS) entry which is preliminary data.</text>
</comment>
<dbReference type="InterPro" id="IPR005770">
    <property type="entry name" value="PhnD"/>
</dbReference>
<dbReference type="CDD" id="cd01071">
    <property type="entry name" value="PBP2_PhnD_like"/>
    <property type="match status" value="1"/>
</dbReference>